<name>A0A291GUD1_9MICO</name>
<feature type="coiled-coil region" evidence="4">
    <location>
        <begin position="561"/>
        <end position="602"/>
    </location>
</feature>
<dbReference type="SUPFAM" id="SSF52540">
    <property type="entry name" value="P-loop containing nucleoside triphosphate hydrolases"/>
    <property type="match status" value="1"/>
</dbReference>
<evidence type="ECO:0000259" key="5">
    <source>
        <dbReference type="Pfam" id="PF13476"/>
    </source>
</evidence>
<dbReference type="Pfam" id="PF13476">
    <property type="entry name" value="AAA_23"/>
    <property type="match status" value="1"/>
</dbReference>
<dbReference type="AlphaFoldDB" id="A0A291GUD1"/>
<evidence type="ECO:0000313" key="6">
    <source>
        <dbReference type="EMBL" id="ATG53833.1"/>
    </source>
</evidence>
<keyword evidence="7" id="KW-1185">Reference proteome</keyword>
<protein>
    <recommendedName>
        <fullName evidence="3">Nuclease SbcCD subunit C</fullName>
    </recommendedName>
</protein>
<comment type="subunit">
    <text evidence="2">Heterodimer of SbcC and SbcD.</text>
</comment>
<proteinExistence type="inferred from homology"/>
<comment type="similarity">
    <text evidence="1">Belongs to the SMC family. SbcC subfamily.</text>
</comment>
<organism evidence="6 7">
    <name type="scientific">Brachybacterium ginsengisoli</name>
    <dbReference type="NCBI Taxonomy" id="1331682"/>
    <lineage>
        <taxon>Bacteria</taxon>
        <taxon>Bacillati</taxon>
        <taxon>Actinomycetota</taxon>
        <taxon>Actinomycetes</taxon>
        <taxon>Micrococcales</taxon>
        <taxon>Dermabacteraceae</taxon>
        <taxon>Brachybacterium</taxon>
    </lineage>
</organism>
<feature type="domain" description="Rad50/SbcC-type AAA" evidence="5">
    <location>
        <begin position="6"/>
        <end position="225"/>
    </location>
</feature>
<reference evidence="6 7" key="1">
    <citation type="journal article" date="2014" name="Int. J. Syst. Evol. Microbiol.">
        <title>Brachybacterium ginsengisoli sp. nov., isolated from soil of a ginseng field.</title>
        <authorList>
            <person name="Hoang V.A."/>
            <person name="Kim Y.J."/>
            <person name="Nguyen N.L."/>
            <person name="Yang D.C."/>
        </authorList>
    </citation>
    <scope>NUCLEOTIDE SEQUENCE [LARGE SCALE GENOMIC DNA]</scope>
    <source>
        <strain evidence="6 7">DCY80</strain>
    </source>
</reference>
<dbReference type="RefSeq" id="WP_096798312.1">
    <property type="nucleotide sequence ID" value="NZ_CP023564.1"/>
</dbReference>
<dbReference type="OrthoDB" id="9795626at2"/>
<dbReference type="PANTHER" id="PTHR32114:SF2">
    <property type="entry name" value="ABC TRANSPORTER ABCH.3"/>
    <property type="match status" value="1"/>
</dbReference>
<evidence type="ECO:0000256" key="3">
    <source>
        <dbReference type="ARBA" id="ARBA00013368"/>
    </source>
</evidence>
<evidence type="ECO:0000256" key="2">
    <source>
        <dbReference type="ARBA" id="ARBA00011322"/>
    </source>
</evidence>
<evidence type="ECO:0000313" key="7">
    <source>
        <dbReference type="Proteomes" id="UP000217889"/>
    </source>
</evidence>
<dbReference type="InterPro" id="IPR038729">
    <property type="entry name" value="Rad50/SbcC_AAA"/>
</dbReference>
<feature type="coiled-coil region" evidence="4">
    <location>
        <begin position="200"/>
        <end position="231"/>
    </location>
</feature>
<dbReference type="InterPro" id="IPR027417">
    <property type="entry name" value="P-loop_NTPase"/>
</dbReference>
<dbReference type="GO" id="GO:0006302">
    <property type="term" value="P:double-strand break repair"/>
    <property type="evidence" value="ECO:0007669"/>
    <property type="project" value="InterPro"/>
</dbReference>
<dbReference type="KEGG" id="bgg:CFK41_02830"/>
<gene>
    <name evidence="6" type="ORF">CFK41_02830</name>
</gene>
<dbReference type="EMBL" id="CP023564">
    <property type="protein sequence ID" value="ATG53833.1"/>
    <property type="molecule type" value="Genomic_DNA"/>
</dbReference>
<accession>A0A291GUD1</accession>
<dbReference type="Gene3D" id="3.40.50.300">
    <property type="entry name" value="P-loop containing nucleotide triphosphate hydrolases"/>
    <property type="match status" value="2"/>
</dbReference>
<dbReference type="GO" id="GO:0016887">
    <property type="term" value="F:ATP hydrolysis activity"/>
    <property type="evidence" value="ECO:0007669"/>
    <property type="project" value="InterPro"/>
</dbReference>
<dbReference type="Proteomes" id="UP000217889">
    <property type="component" value="Chromosome"/>
</dbReference>
<dbReference type="PANTHER" id="PTHR32114">
    <property type="entry name" value="ABC TRANSPORTER ABCH.3"/>
    <property type="match status" value="1"/>
</dbReference>
<evidence type="ECO:0000256" key="1">
    <source>
        <dbReference type="ARBA" id="ARBA00006930"/>
    </source>
</evidence>
<evidence type="ECO:0000256" key="4">
    <source>
        <dbReference type="SAM" id="Coils"/>
    </source>
</evidence>
<keyword evidence="4" id="KW-0175">Coiled coil</keyword>
<sequence>MKLHHLRLTGIGPFAGTVEIDLAALGASGMFLLEGPTGSGKSTILDAIVFALYGQVAGSASSGDRIRSQFAPPTEASVVDLVFETASGIFRVRRQPEFQRPKMRGTGTTKEQARAVLWRIGSPQLIADVIADTAGGGGGVEAIASRIDEVGREIQLAVGLSREQFTQTVLLPQNEFARFLRAGTGERQAVLQRVFGTETYARVEKQLEEMRKQARREVDAAQQTLGTALARFTEAAALEDEQVSLLEEHAAALRLEPLAALAEEHLVAVTSRADGAAAAAERAGAAEQTARTAAEDAQTARRRIDRRRELDTLSARLTTEKPAVEAARSRLQQDETARPVVEVLRRRDTASARAATAVEALAQLATATRPKHGEVVDLLEGEDPASQLVAEADEETAAAGALKELVELETALPAREQQLAARREQLVASTTAGAALTEQLEKRPAQRAEQVAARDAAREGARALGDARLALRAAEERQQATTAADAQQKQVGAAREKAAAALRIAQERAATETDLRSRRFAGIAAELAVDLADGDACPVCGALEHPRPAGAAEDAVTPEQVGAAETARRAAEAEHSRAEQARALAAQQLDRLREAAGELTAETAKAAVDAATAQVTAARRAEETATRLETALTAFDTETETLTRRRQEDALALERERTALTAAADALETDRTRITEARGEDDSIAARRRAHLSRARAASALRESLRARAEAEQRAAELAEDAHRSLAASGLATAEAAQAAVLPAEERIRLQKQVQTRAVEESRLADGLAEEGIADALASDEAREQAEAARTAAAERLAAAQTASREAAGVAARHRGIAERAAAARAALATASAQVRTVSEDAGITVRVADLATGRSSDGERVQLSTYVLMWRLDAVIEAANQRLALFSGSDLELLRDRGARGARKTGLDLLVLDRRTDQARVPETLSGGETFFVSLALALGLADIVMGEAGGVQMETLFIDEGFGSLDPETLETVVREIGRLAESGRTIGIVSHVGDMKAQIAEQIHVRRGADSRSTLNVTA</sequence>